<name>A0A6J5YWF4_9ZZZZ</name>
<dbReference type="InterPro" id="IPR018713">
    <property type="entry name" value="MPAB/Lcp_cat_dom"/>
</dbReference>
<evidence type="ECO:0000313" key="6">
    <source>
        <dbReference type="EMBL" id="CAB4813177.1"/>
    </source>
</evidence>
<evidence type="ECO:0000313" key="8">
    <source>
        <dbReference type="EMBL" id="CAB5044723.1"/>
    </source>
</evidence>
<dbReference type="EMBL" id="CAFAAO010000025">
    <property type="protein sequence ID" value="CAB4813177.1"/>
    <property type="molecule type" value="Genomic_DNA"/>
</dbReference>
<dbReference type="EMBL" id="CAESAI010000003">
    <property type="protein sequence ID" value="CAB4331527.1"/>
    <property type="molecule type" value="Genomic_DNA"/>
</dbReference>
<dbReference type="GO" id="GO:0016491">
    <property type="term" value="F:oxidoreductase activity"/>
    <property type="evidence" value="ECO:0007669"/>
    <property type="project" value="InterPro"/>
</dbReference>
<dbReference type="EMBL" id="CAEZYC010000053">
    <property type="protein sequence ID" value="CAB4712049.1"/>
    <property type="molecule type" value="Genomic_DNA"/>
</dbReference>
<evidence type="ECO:0000313" key="3">
    <source>
        <dbReference type="EMBL" id="CAB4334661.1"/>
    </source>
</evidence>
<evidence type="ECO:0000313" key="2">
    <source>
        <dbReference type="EMBL" id="CAB4331527.1"/>
    </source>
</evidence>
<organism evidence="3">
    <name type="scientific">freshwater metagenome</name>
    <dbReference type="NCBI Taxonomy" id="449393"/>
    <lineage>
        <taxon>unclassified sequences</taxon>
        <taxon>metagenomes</taxon>
        <taxon>ecological metagenomes</taxon>
    </lineage>
</organism>
<evidence type="ECO:0000313" key="5">
    <source>
        <dbReference type="EMBL" id="CAB4746274.1"/>
    </source>
</evidence>
<feature type="domain" description="ER-bound oxygenase mpaB/mpaB'/Rubber oxygenase catalytic" evidence="1">
    <location>
        <begin position="48"/>
        <end position="261"/>
    </location>
</feature>
<dbReference type="PANTHER" id="PTHR36151">
    <property type="entry name" value="BLR2777 PROTEIN"/>
    <property type="match status" value="1"/>
</dbReference>
<reference evidence="3" key="1">
    <citation type="submission" date="2020-05" db="EMBL/GenBank/DDBJ databases">
        <authorList>
            <person name="Chiriac C."/>
            <person name="Salcher M."/>
            <person name="Ghai R."/>
            <person name="Kavagutti S V."/>
        </authorList>
    </citation>
    <scope>NUCLEOTIDE SEQUENCE</scope>
</reference>
<dbReference type="EMBL" id="CAESAD010000001">
    <property type="protein sequence ID" value="CAB4334661.1"/>
    <property type="molecule type" value="Genomic_DNA"/>
</dbReference>
<protein>
    <submittedName>
        <fullName evidence="3">Unannotated protein</fullName>
    </submittedName>
</protein>
<dbReference type="AlphaFoldDB" id="A0A6J5YWF4"/>
<evidence type="ECO:0000313" key="4">
    <source>
        <dbReference type="EMBL" id="CAB4712049.1"/>
    </source>
</evidence>
<dbReference type="EMBL" id="CAEZZD010000051">
    <property type="protein sequence ID" value="CAB4746274.1"/>
    <property type="molecule type" value="Genomic_DNA"/>
</dbReference>
<dbReference type="EMBL" id="CAFBPK010000005">
    <property type="protein sequence ID" value="CAB5014237.1"/>
    <property type="molecule type" value="Genomic_DNA"/>
</dbReference>
<dbReference type="Pfam" id="PF09995">
    <property type="entry name" value="MPAB_Lcp_cat"/>
    <property type="match status" value="1"/>
</dbReference>
<dbReference type="PANTHER" id="PTHR36151:SF3">
    <property type="entry name" value="ER-BOUND OXYGENASE MPAB_MPAB'_RUBBER OXYGENASE CATALYTIC DOMAIN-CONTAINING PROTEIN"/>
    <property type="match status" value="1"/>
</dbReference>
<sequence length="308" mass="33878">MATNALQERFGTRFRRIITNTEDGVPPWMYIIESGEKRGLYLPQDAPWVVHGDVATLIGGIRALLMQALHPGSLAGVEQHSRYEHDPLGRLAGTTKWLTIATFGSAEALEAESARVNRMHDHVKGEYTTGQGQTKPYRAVDPDLLAWVHIAFTDSFLTTHELYGEDPIPGGSDEYVSQWSKSVAPLGLTTAPMSRAELKLEIKRYQDQGILATSETTKRVVEFIRKPPLSKTALVAYDRMFDGAVASIPTEFQVMLGLKGKNLSVVGPITRGLLRTMRMALGPSSPMEDAAIARLIRIGELSKDFSAS</sequence>
<proteinExistence type="predicted"/>
<dbReference type="EMBL" id="CAFBQG010000012">
    <property type="protein sequence ID" value="CAB5044723.1"/>
    <property type="molecule type" value="Genomic_DNA"/>
</dbReference>
<gene>
    <name evidence="4" type="ORF">UFOPK2648_00945</name>
    <name evidence="5" type="ORF">UFOPK2824_00459</name>
    <name evidence="6" type="ORF">UFOPK3037_01462</name>
    <name evidence="2" type="ORF">UFOPK3406_00229</name>
    <name evidence="3" type="ORF">UFOPK3925_00509</name>
    <name evidence="7" type="ORF">UFOPK4097_00508</name>
    <name evidence="8" type="ORF">UFOPK4301_00170</name>
</gene>
<evidence type="ECO:0000313" key="7">
    <source>
        <dbReference type="EMBL" id="CAB5014237.1"/>
    </source>
</evidence>
<evidence type="ECO:0000259" key="1">
    <source>
        <dbReference type="Pfam" id="PF09995"/>
    </source>
</evidence>
<accession>A0A6J5YWF4</accession>